<comment type="caution">
    <text evidence="7">The sequence shown here is derived from an EMBL/GenBank/DDBJ whole genome shotgun (WGS) entry which is preliminary data.</text>
</comment>
<accession>A0ABN8NKL9</accession>
<proteinExistence type="predicted"/>
<dbReference type="InterPro" id="IPR013783">
    <property type="entry name" value="Ig-like_fold"/>
</dbReference>
<comment type="subcellular location">
    <subcellularLocation>
        <location evidence="1">Membrane</location>
        <topology evidence="1">Single-pass type I membrane protein</topology>
    </subcellularLocation>
</comment>
<gene>
    <name evidence="7" type="ORF">PLOB_00021562</name>
</gene>
<dbReference type="Pfam" id="PF07679">
    <property type="entry name" value="I-set"/>
    <property type="match status" value="1"/>
</dbReference>
<keyword evidence="5" id="KW-0393">Immunoglobulin domain</keyword>
<dbReference type="SMART" id="SM00409">
    <property type="entry name" value="IG"/>
    <property type="match status" value="3"/>
</dbReference>
<evidence type="ECO:0000259" key="6">
    <source>
        <dbReference type="PROSITE" id="PS50835"/>
    </source>
</evidence>
<dbReference type="EMBL" id="CALNXK010000025">
    <property type="protein sequence ID" value="CAH3112936.1"/>
    <property type="molecule type" value="Genomic_DNA"/>
</dbReference>
<dbReference type="InterPro" id="IPR036179">
    <property type="entry name" value="Ig-like_dom_sf"/>
</dbReference>
<evidence type="ECO:0000256" key="4">
    <source>
        <dbReference type="ARBA" id="ARBA00023180"/>
    </source>
</evidence>
<dbReference type="InterPro" id="IPR007110">
    <property type="entry name" value="Ig-like_dom"/>
</dbReference>
<keyword evidence="2" id="KW-0472">Membrane</keyword>
<evidence type="ECO:0000313" key="8">
    <source>
        <dbReference type="Proteomes" id="UP001159405"/>
    </source>
</evidence>
<dbReference type="Gene3D" id="2.60.40.10">
    <property type="entry name" value="Immunoglobulins"/>
    <property type="match status" value="3"/>
</dbReference>
<sequence length="387" mass="42924">MFIVYILNIFTAQLPRHFVLKPASKSIYVLQGQSGEVTCEAEGPLVSTLKWEKQQDDKSYAAVPNSQVNITKDANYVRATLKITNAQFADTGTYKCTVSVPPNKSDYKETNITVMVKPTLEERLDAVVVVEDKAATVSCKVTRSNPLPLFSWQYALINLECDIQKPAGTCVPKEDKWITVPCNLLLSSSSKPTNESIVKVPKDHQNAFYRCQASNFLGDNWQILRFVRLVAPVIVEPKEGEAPLLLKIGDPLNISCVAKGNPAPNVTWSNNNTGNTVSPTSTNSQRLIIDSMEDMDFGFYTCIARSKLNYTTVSVEIKKGLKSSTFCTFIHGFRDSVVTLPPSWISCTPSQDVSILKFGALSQLSYWVPADTASLLWRHFSQSWSSS</sequence>
<keyword evidence="3" id="KW-1015">Disulfide bond</keyword>
<evidence type="ECO:0000313" key="7">
    <source>
        <dbReference type="EMBL" id="CAH3112936.1"/>
    </source>
</evidence>
<evidence type="ECO:0000256" key="2">
    <source>
        <dbReference type="ARBA" id="ARBA00023136"/>
    </source>
</evidence>
<dbReference type="SMART" id="SM00408">
    <property type="entry name" value="IGc2"/>
    <property type="match status" value="2"/>
</dbReference>
<keyword evidence="8" id="KW-1185">Reference proteome</keyword>
<dbReference type="Pfam" id="PF13927">
    <property type="entry name" value="Ig_3"/>
    <property type="match status" value="1"/>
</dbReference>
<feature type="domain" description="Ig-like" evidence="6">
    <location>
        <begin position="15"/>
        <end position="113"/>
    </location>
</feature>
<keyword evidence="4" id="KW-0325">Glycoprotein</keyword>
<protein>
    <recommendedName>
        <fullName evidence="6">Ig-like domain-containing protein</fullName>
    </recommendedName>
</protein>
<dbReference type="InterPro" id="IPR051275">
    <property type="entry name" value="Cell_adhesion_signaling"/>
</dbReference>
<dbReference type="PROSITE" id="PS50835">
    <property type="entry name" value="IG_LIKE"/>
    <property type="match status" value="3"/>
</dbReference>
<evidence type="ECO:0000256" key="3">
    <source>
        <dbReference type="ARBA" id="ARBA00023157"/>
    </source>
</evidence>
<dbReference type="InterPro" id="IPR013098">
    <property type="entry name" value="Ig_I-set"/>
</dbReference>
<dbReference type="SUPFAM" id="SSF48726">
    <property type="entry name" value="Immunoglobulin"/>
    <property type="match status" value="3"/>
</dbReference>
<dbReference type="InterPro" id="IPR003599">
    <property type="entry name" value="Ig_sub"/>
</dbReference>
<evidence type="ECO:0000256" key="1">
    <source>
        <dbReference type="ARBA" id="ARBA00004479"/>
    </source>
</evidence>
<organism evidence="7 8">
    <name type="scientific">Porites lobata</name>
    <dbReference type="NCBI Taxonomy" id="104759"/>
    <lineage>
        <taxon>Eukaryota</taxon>
        <taxon>Metazoa</taxon>
        <taxon>Cnidaria</taxon>
        <taxon>Anthozoa</taxon>
        <taxon>Hexacorallia</taxon>
        <taxon>Scleractinia</taxon>
        <taxon>Fungiina</taxon>
        <taxon>Poritidae</taxon>
        <taxon>Porites</taxon>
    </lineage>
</organism>
<dbReference type="InterPro" id="IPR003598">
    <property type="entry name" value="Ig_sub2"/>
</dbReference>
<name>A0ABN8NKL9_9CNID</name>
<feature type="domain" description="Ig-like" evidence="6">
    <location>
        <begin position="232"/>
        <end position="314"/>
    </location>
</feature>
<feature type="domain" description="Ig-like" evidence="6">
    <location>
        <begin position="118"/>
        <end position="215"/>
    </location>
</feature>
<reference evidence="7 8" key="1">
    <citation type="submission" date="2022-05" db="EMBL/GenBank/DDBJ databases">
        <authorList>
            <consortium name="Genoscope - CEA"/>
            <person name="William W."/>
        </authorList>
    </citation>
    <scope>NUCLEOTIDE SEQUENCE [LARGE SCALE GENOMIC DNA]</scope>
</reference>
<dbReference type="Proteomes" id="UP001159405">
    <property type="component" value="Unassembled WGS sequence"/>
</dbReference>
<dbReference type="PANTHER" id="PTHR11640">
    <property type="entry name" value="NEPHRIN"/>
    <property type="match status" value="1"/>
</dbReference>
<evidence type="ECO:0000256" key="5">
    <source>
        <dbReference type="ARBA" id="ARBA00023319"/>
    </source>
</evidence>